<dbReference type="Proteomes" id="UP001154282">
    <property type="component" value="Unassembled WGS sequence"/>
</dbReference>
<evidence type="ECO:0000256" key="12">
    <source>
        <dbReference type="ARBA" id="ARBA00022989"/>
    </source>
</evidence>
<dbReference type="GO" id="GO:0009522">
    <property type="term" value="C:photosystem I"/>
    <property type="evidence" value="ECO:0007669"/>
    <property type="project" value="UniProtKB-KW"/>
</dbReference>
<evidence type="ECO:0000256" key="13">
    <source>
        <dbReference type="ARBA" id="ARBA00022991"/>
    </source>
</evidence>
<feature type="binding site" evidence="16">
    <location>
        <position position="28"/>
    </location>
    <ligand>
        <name>chlorophyll a</name>
        <dbReference type="ChEBI" id="CHEBI:58416"/>
        <label>1</label>
    </ligand>
</feature>
<keyword evidence="3 16" id="KW-0148">Chlorophyll</keyword>
<feature type="non-terminal residue" evidence="18">
    <location>
        <position position="1"/>
    </location>
</feature>
<sequence>DENYPGGSLFDPLNFAGEPVAFEELKVKEIKNGRLAMVAWLGFYVQAAVTGKGPIQNLVEHVSDPFHNNVLSVLKIM</sequence>
<keyword evidence="17" id="KW-0604">Photosystem II</keyword>
<organism evidence="18 19">
    <name type="scientific">Linum tenue</name>
    <dbReference type="NCBI Taxonomy" id="586396"/>
    <lineage>
        <taxon>Eukaryota</taxon>
        <taxon>Viridiplantae</taxon>
        <taxon>Streptophyta</taxon>
        <taxon>Embryophyta</taxon>
        <taxon>Tracheophyta</taxon>
        <taxon>Spermatophyta</taxon>
        <taxon>Magnoliopsida</taxon>
        <taxon>eudicotyledons</taxon>
        <taxon>Gunneridae</taxon>
        <taxon>Pentapetalae</taxon>
        <taxon>rosids</taxon>
        <taxon>fabids</taxon>
        <taxon>Malpighiales</taxon>
        <taxon>Linaceae</taxon>
        <taxon>Linum</taxon>
    </lineage>
</organism>
<feature type="binding site" evidence="16">
    <location>
        <position position="32"/>
    </location>
    <ligand>
        <name>chlorophyll a</name>
        <dbReference type="ChEBI" id="CHEBI:58416"/>
        <label>1</label>
    </ligand>
</feature>
<dbReference type="GO" id="GO:0009523">
    <property type="term" value="C:photosystem II"/>
    <property type="evidence" value="ECO:0007669"/>
    <property type="project" value="UniProtKB-KW"/>
</dbReference>
<evidence type="ECO:0000256" key="16">
    <source>
        <dbReference type="PIRSR" id="PIRSR601344-1"/>
    </source>
</evidence>
<feature type="binding site" evidence="16">
    <location>
        <position position="34"/>
    </location>
    <ligand>
        <name>chlorophyll a</name>
        <dbReference type="ChEBI" id="CHEBI:58416"/>
        <label>1</label>
    </ligand>
</feature>
<feature type="binding site" description="axial binding residue" evidence="16">
    <location>
        <position position="61"/>
    </location>
    <ligand>
        <name>chlorophyll b</name>
        <dbReference type="ChEBI" id="CHEBI:61721"/>
        <label>1</label>
    </ligand>
    <ligandPart>
        <name>Mg</name>
        <dbReference type="ChEBI" id="CHEBI:25107"/>
    </ligandPart>
</feature>
<proteinExistence type="inferred from homology"/>
<evidence type="ECO:0000256" key="4">
    <source>
        <dbReference type="ARBA" id="ARBA00022528"/>
    </source>
</evidence>
<evidence type="ECO:0000256" key="17">
    <source>
        <dbReference type="RuleBase" id="RU363080"/>
    </source>
</evidence>
<reference evidence="18" key="1">
    <citation type="submission" date="2022-08" db="EMBL/GenBank/DDBJ databases">
        <authorList>
            <person name="Gutierrez-Valencia J."/>
        </authorList>
    </citation>
    <scope>NUCLEOTIDE SEQUENCE</scope>
</reference>
<evidence type="ECO:0000256" key="14">
    <source>
        <dbReference type="ARBA" id="ARBA00023078"/>
    </source>
</evidence>
<keyword evidence="4 17" id="KW-0150">Chloroplast</keyword>
<keyword evidence="5 17" id="KW-0602">Photosynthesis</keyword>
<feature type="binding site" evidence="16">
    <location>
        <position position="29"/>
    </location>
    <ligand>
        <name>chlorophyll a</name>
        <dbReference type="ChEBI" id="CHEBI:58416"/>
        <label>1</label>
    </ligand>
</feature>
<keyword evidence="10 17" id="KW-0603">Photosystem I</keyword>
<dbReference type="Gene3D" id="1.10.3460.10">
    <property type="entry name" value="Chlorophyll a/b binding protein domain"/>
    <property type="match status" value="1"/>
</dbReference>
<evidence type="ECO:0000256" key="15">
    <source>
        <dbReference type="ARBA" id="ARBA00023136"/>
    </source>
</evidence>
<evidence type="ECO:0000256" key="5">
    <source>
        <dbReference type="ARBA" id="ARBA00022531"/>
    </source>
</evidence>
<dbReference type="InterPro" id="IPR022796">
    <property type="entry name" value="Chloroa_b-bind"/>
</dbReference>
<evidence type="ECO:0000256" key="11">
    <source>
        <dbReference type="ARBA" id="ARBA00022842"/>
    </source>
</evidence>
<accession>A0AAV0PY47</accession>
<dbReference type="GO" id="GO:0016168">
    <property type="term" value="F:chlorophyll binding"/>
    <property type="evidence" value="ECO:0007669"/>
    <property type="project" value="UniProtKB-KW"/>
</dbReference>
<evidence type="ECO:0000256" key="3">
    <source>
        <dbReference type="ARBA" id="ARBA00022494"/>
    </source>
</evidence>
<evidence type="ECO:0000313" key="19">
    <source>
        <dbReference type="Proteomes" id="UP001154282"/>
    </source>
</evidence>
<gene>
    <name evidence="18" type="ORF">LITE_LOCUS40495</name>
</gene>
<dbReference type="EMBL" id="CAMGYJ010000009">
    <property type="protein sequence ID" value="CAI0475699.1"/>
    <property type="molecule type" value="Genomic_DNA"/>
</dbReference>
<dbReference type="PANTHER" id="PTHR21649">
    <property type="entry name" value="CHLOROPHYLL A/B BINDING PROTEIN"/>
    <property type="match status" value="1"/>
</dbReference>
<dbReference type="AlphaFoldDB" id="A0AAV0PY47"/>
<name>A0AAV0PY47_9ROSI</name>
<evidence type="ECO:0000256" key="6">
    <source>
        <dbReference type="ARBA" id="ARBA00022553"/>
    </source>
</evidence>
<evidence type="ECO:0000256" key="10">
    <source>
        <dbReference type="ARBA" id="ARBA00022836"/>
    </source>
</evidence>
<protein>
    <recommendedName>
        <fullName evidence="17">Chlorophyll a-b binding protein, chloroplastic</fullName>
    </recommendedName>
</protein>
<keyword evidence="9" id="KW-0479">Metal-binding</keyword>
<keyword evidence="15" id="KW-0472">Membrane</keyword>
<comment type="subcellular location">
    <subcellularLocation>
        <location evidence="1 17">Plastid</location>
        <location evidence="1 17">Chloroplast thylakoid membrane</location>
    </subcellularLocation>
</comment>
<keyword evidence="7 17" id="KW-0934">Plastid</keyword>
<feature type="binding site" evidence="16">
    <location>
        <position position="46"/>
    </location>
    <ligand>
        <name>chlorophyll a</name>
        <dbReference type="ChEBI" id="CHEBI:58416"/>
        <label>1</label>
    </ligand>
</feature>
<keyword evidence="14 17" id="KW-0793">Thylakoid</keyword>
<evidence type="ECO:0000256" key="2">
    <source>
        <dbReference type="ARBA" id="ARBA00007259"/>
    </source>
</evidence>
<evidence type="ECO:0000256" key="7">
    <source>
        <dbReference type="ARBA" id="ARBA00022640"/>
    </source>
</evidence>
<dbReference type="SUPFAM" id="SSF103511">
    <property type="entry name" value="Chlorophyll a-b binding protein"/>
    <property type="match status" value="1"/>
</dbReference>
<comment type="function">
    <text evidence="17">The light-harvesting complex (LHC) functions as a light receptor, it captures and delivers excitation energy to photosystems with which it is closely associated.</text>
</comment>
<keyword evidence="13 17" id="KW-0157">Chromophore</keyword>
<evidence type="ECO:0000256" key="1">
    <source>
        <dbReference type="ARBA" id="ARBA00004334"/>
    </source>
</evidence>
<evidence type="ECO:0000313" key="18">
    <source>
        <dbReference type="EMBL" id="CAI0475699.1"/>
    </source>
</evidence>
<evidence type="ECO:0000256" key="9">
    <source>
        <dbReference type="ARBA" id="ARBA00022723"/>
    </source>
</evidence>
<dbReference type="Pfam" id="PF00504">
    <property type="entry name" value="Chloroa_b-bind"/>
    <property type="match status" value="1"/>
</dbReference>
<comment type="caution">
    <text evidence="18">The sequence shown here is derived from an EMBL/GenBank/DDBJ whole genome shotgun (WGS) entry which is preliminary data.</text>
</comment>
<keyword evidence="11" id="KW-0460">Magnesium</keyword>
<dbReference type="GO" id="GO:0009765">
    <property type="term" value="P:photosynthesis, light harvesting"/>
    <property type="evidence" value="ECO:0007669"/>
    <property type="project" value="InterPro"/>
</dbReference>
<dbReference type="GO" id="GO:0046872">
    <property type="term" value="F:metal ion binding"/>
    <property type="evidence" value="ECO:0007669"/>
    <property type="project" value="UniProtKB-KW"/>
</dbReference>
<keyword evidence="19" id="KW-1185">Reference proteome</keyword>
<dbReference type="GO" id="GO:0009535">
    <property type="term" value="C:chloroplast thylakoid membrane"/>
    <property type="evidence" value="ECO:0007669"/>
    <property type="project" value="UniProtKB-SubCell"/>
</dbReference>
<keyword evidence="12" id="KW-1133">Transmembrane helix</keyword>
<keyword evidence="8" id="KW-0812">Transmembrane</keyword>
<dbReference type="InterPro" id="IPR001344">
    <property type="entry name" value="Chloro_AB-bd_pln"/>
</dbReference>
<keyword evidence="6" id="KW-0597">Phosphoprotein</keyword>
<evidence type="ECO:0000256" key="8">
    <source>
        <dbReference type="ARBA" id="ARBA00022692"/>
    </source>
</evidence>
<comment type="similarity">
    <text evidence="2 17">Belongs to the light-harvesting chlorophyll a/b-binding (LHC) protein family.</text>
</comment>